<dbReference type="InterPro" id="IPR017927">
    <property type="entry name" value="FAD-bd_FR_type"/>
</dbReference>
<keyword evidence="13" id="KW-0479">Metal-binding</keyword>
<keyword evidence="12" id="KW-0001">2Fe-2S</keyword>
<evidence type="ECO:0000313" key="31">
    <source>
        <dbReference type="Proteomes" id="UP000634647"/>
    </source>
</evidence>
<reference evidence="28" key="3">
    <citation type="submission" date="2023-06" db="EMBL/GenBank/DDBJ databases">
        <authorList>
            <person name="Sun Q."/>
            <person name="Zhou Y."/>
        </authorList>
    </citation>
    <scope>NUCLEOTIDE SEQUENCE</scope>
    <source>
        <strain evidence="28">CGMCC 1.10859</strain>
    </source>
</reference>
<keyword evidence="16" id="KW-0408">Iron</keyword>
<dbReference type="InterPro" id="IPR039261">
    <property type="entry name" value="FNR_nucleotide-bd"/>
</dbReference>
<dbReference type="EC" id="7.2.1.1" evidence="6"/>
<keyword evidence="20" id="KW-0406">Ion transport</keyword>
<keyword evidence="11" id="KW-0285">Flavoprotein</keyword>
<reference evidence="29 30" key="2">
    <citation type="submission" date="2016-10" db="EMBL/GenBank/DDBJ databases">
        <authorList>
            <person name="Varghese N."/>
            <person name="Submissions S."/>
        </authorList>
    </citation>
    <scope>NUCLEOTIDE SEQUENCE [LARGE SCALE GENOMIC DNA]</scope>
    <source>
        <strain evidence="29 30">DSM 24802</strain>
    </source>
</reference>
<evidence type="ECO:0000313" key="29">
    <source>
        <dbReference type="EMBL" id="SDW19688.1"/>
    </source>
</evidence>
<evidence type="ECO:0000256" key="9">
    <source>
        <dbReference type="ARBA" id="ARBA00022475"/>
    </source>
</evidence>
<comment type="function">
    <text evidence="2">NQR complex catalyzes the reduction of ubiquinone-1 to ubiquinol by two successive reactions, coupled with the transport of Na(+) ions from the cytoplasm to the periplasm. The first step is catalyzed by NqrF, which accepts electrons from NADH and reduces ubiquinone-1 to ubisemiquinone by a one-electron transfer pathway.</text>
</comment>
<evidence type="ECO:0000256" key="4">
    <source>
        <dbReference type="ARBA" id="ARBA00005570"/>
    </source>
</evidence>
<comment type="subcellular location">
    <subcellularLocation>
        <location evidence="3">Cell inner membrane</location>
    </subcellularLocation>
</comment>
<dbReference type="FunFam" id="3.40.50.80:FF:000014">
    <property type="entry name" value="Na(+)-translocating NADH-quinone reductase subunit F"/>
    <property type="match status" value="1"/>
</dbReference>
<evidence type="ECO:0000313" key="30">
    <source>
        <dbReference type="Proteomes" id="UP000199541"/>
    </source>
</evidence>
<comment type="subunit">
    <text evidence="5">Composed of six subunits; NqrA, NqrB, NqrC, NqrD, NqrE and NqrF.</text>
</comment>
<keyword evidence="10" id="KW-0997">Cell inner membrane</keyword>
<evidence type="ECO:0000256" key="23">
    <source>
        <dbReference type="ARBA" id="ARBA00023201"/>
    </source>
</evidence>
<dbReference type="Pfam" id="PF00175">
    <property type="entry name" value="NAD_binding_1"/>
    <property type="match status" value="1"/>
</dbReference>
<organism evidence="28 31">
    <name type="scientific">Allgaiera indica</name>
    <dbReference type="NCBI Taxonomy" id="765699"/>
    <lineage>
        <taxon>Bacteria</taxon>
        <taxon>Pseudomonadati</taxon>
        <taxon>Pseudomonadota</taxon>
        <taxon>Alphaproteobacteria</taxon>
        <taxon>Rhodobacterales</taxon>
        <taxon>Paracoccaceae</taxon>
        <taxon>Allgaiera</taxon>
    </lineage>
</organism>
<evidence type="ECO:0000256" key="5">
    <source>
        <dbReference type="ARBA" id="ARBA00011309"/>
    </source>
</evidence>
<keyword evidence="8" id="KW-0813">Transport</keyword>
<evidence type="ECO:0000256" key="11">
    <source>
        <dbReference type="ARBA" id="ARBA00022630"/>
    </source>
</evidence>
<comment type="cofactor">
    <cofactor evidence="1">
        <name>FAD</name>
        <dbReference type="ChEBI" id="CHEBI:57692"/>
    </cofactor>
</comment>
<dbReference type="CDD" id="cd06188">
    <property type="entry name" value="NADH_quinone_reductase"/>
    <property type="match status" value="1"/>
</dbReference>
<evidence type="ECO:0000256" key="22">
    <source>
        <dbReference type="ARBA" id="ARBA00023136"/>
    </source>
</evidence>
<evidence type="ECO:0000256" key="12">
    <source>
        <dbReference type="ARBA" id="ARBA00022714"/>
    </source>
</evidence>
<dbReference type="GO" id="GO:0046872">
    <property type="term" value="F:metal ion binding"/>
    <property type="evidence" value="ECO:0007669"/>
    <property type="project" value="UniProtKB-KW"/>
</dbReference>
<evidence type="ECO:0000256" key="10">
    <source>
        <dbReference type="ARBA" id="ARBA00022519"/>
    </source>
</evidence>
<gene>
    <name evidence="28" type="primary">nqrF</name>
    <name evidence="28" type="ORF">GCM10008024_08260</name>
    <name evidence="29" type="ORF">SAMN05444006_10251</name>
</gene>
<evidence type="ECO:0000256" key="6">
    <source>
        <dbReference type="ARBA" id="ARBA00013099"/>
    </source>
</evidence>
<evidence type="ECO:0000256" key="19">
    <source>
        <dbReference type="ARBA" id="ARBA00023053"/>
    </source>
</evidence>
<evidence type="ECO:0000256" key="1">
    <source>
        <dbReference type="ARBA" id="ARBA00001974"/>
    </source>
</evidence>
<keyword evidence="17" id="KW-0411">Iron-sulfur</keyword>
<evidence type="ECO:0000256" key="15">
    <source>
        <dbReference type="ARBA" id="ARBA00022967"/>
    </source>
</evidence>
<dbReference type="InterPro" id="IPR001709">
    <property type="entry name" value="Flavoprot_Pyr_Nucl_cyt_Rdtase"/>
</dbReference>
<name>A0AAN4UP37_9RHOB</name>
<evidence type="ECO:0000256" key="3">
    <source>
        <dbReference type="ARBA" id="ARBA00004533"/>
    </source>
</evidence>
<evidence type="ECO:0000256" key="21">
    <source>
        <dbReference type="ARBA" id="ARBA00023075"/>
    </source>
</evidence>
<evidence type="ECO:0000256" key="14">
    <source>
        <dbReference type="ARBA" id="ARBA00022827"/>
    </source>
</evidence>
<evidence type="ECO:0000256" key="26">
    <source>
        <dbReference type="ARBA" id="ARBA00048891"/>
    </source>
</evidence>
<dbReference type="Gene3D" id="2.40.30.10">
    <property type="entry name" value="Translation factors"/>
    <property type="match status" value="1"/>
</dbReference>
<evidence type="ECO:0000256" key="20">
    <source>
        <dbReference type="ARBA" id="ARBA00023065"/>
    </source>
</evidence>
<evidence type="ECO:0000256" key="18">
    <source>
        <dbReference type="ARBA" id="ARBA00023027"/>
    </source>
</evidence>
<comment type="similarity">
    <text evidence="4">Belongs to the NqrF family.</text>
</comment>
<dbReference type="PROSITE" id="PS51384">
    <property type="entry name" value="FAD_FR"/>
    <property type="match status" value="1"/>
</dbReference>
<sequence length="353" mass="37856">MTKILLGRVVFVVLVLALSALVLRAGTILLPSGPLPTEAAILSRAELASGLRLACQTRLRADLSITLPDSVLSARSWNCTVVSSRTIAPIIREIVLAPSGDAPFSFTPGAFLTIEAPAYALNFADYEIAPEHRAAWDRQGLGALRARGGGGISRAYSIANRAVEDAGRIVLLVRLALPPPDRPEAAPGIVSSWLFGLCAGEGLRLAGPFGSFAAQDSAREMVFIGGGVGMAPLRAIIPDQLERGKTTRKMSLWYGARSRVDLFYEAEFERLQATYPNFRWTAPLSDPAPGDDWQGETGFIHEVALRGGLASHPAPHDCEYYLCGPPMMIKAVLAMLDDLGVGRDRIFNDDFGG</sequence>
<evidence type="ECO:0000256" key="24">
    <source>
        <dbReference type="ARBA" id="ARBA00030032"/>
    </source>
</evidence>
<dbReference type="SUPFAM" id="SSF52343">
    <property type="entry name" value="Ferredoxin reductase-like, C-terminal NADP-linked domain"/>
    <property type="match status" value="1"/>
</dbReference>
<dbReference type="PANTHER" id="PTHR43644">
    <property type="entry name" value="NA(+)-TRANSLOCATING NADH-QUINONE REDUCTASE SUBUNIT"/>
    <property type="match status" value="1"/>
</dbReference>
<dbReference type="Proteomes" id="UP000634647">
    <property type="component" value="Unassembled WGS sequence"/>
</dbReference>
<keyword evidence="19" id="KW-0915">Sodium</keyword>
<protein>
    <recommendedName>
        <fullName evidence="7">Na(+)-translocating NADH-quinone reductase subunit F</fullName>
        <ecNumber evidence="6">7.2.1.1</ecNumber>
    </recommendedName>
    <alternativeName>
        <fullName evidence="25">NQR complex subunit F</fullName>
    </alternativeName>
    <alternativeName>
        <fullName evidence="24">NQR-1 subunit F</fullName>
    </alternativeName>
</protein>
<dbReference type="Proteomes" id="UP000199541">
    <property type="component" value="Unassembled WGS sequence"/>
</dbReference>
<accession>A0AAN4UP37</accession>
<dbReference type="Gene3D" id="3.10.20.30">
    <property type="match status" value="1"/>
</dbReference>
<dbReference type="GO" id="GO:0005886">
    <property type="term" value="C:plasma membrane"/>
    <property type="evidence" value="ECO:0007669"/>
    <property type="project" value="UniProtKB-SubCell"/>
</dbReference>
<comment type="catalytic activity">
    <reaction evidence="26">
        <text>a ubiquinone + n Na(+)(in) + NADH + H(+) = a ubiquinol + n Na(+)(out) + NAD(+)</text>
        <dbReference type="Rhea" id="RHEA:47748"/>
        <dbReference type="Rhea" id="RHEA-COMP:9565"/>
        <dbReference type="Rhea" id="RHEA-COMP:9566"/>
        <dbReference type="ChEBI" id="CHEBI:15378"/>
        <dbReference type="ChEBI" id="CHEBI:16389"/>
        <dbReference type="ChEBI" id="CHEBI:17976"/>
        <dbReference type="ChEBI" id="CHEBI:29101"/>
        <dbReference type="ChEBI" id="CHEBI:57540"/>
        <dbReference type="ChEBI" id="CHEBI:57945"/>
        <dbReference type="EC" id="7.2.1.1"/>
    </reaction>
</comment>
<keyword evidence="15" id="KW-1278">Translocase</keyword>
<evidence type="ECO:0000256" key="25">
    <source>
        <dbReference type="ARBA" id="ARBA00030787"/>
    </source>
</evidence>
<evidence type="ECO:0000256" key="2">
    <source>
        <dbReference type="ARBA" id="ARBA00002972"/>
    </source>
</evidence>
<evidence type="ECO:0000313" key="28">
    <source>
        <dbReference type="EMBL" id="GHD99726.1"/>
    </source>
</evidence>
<dbReference type="SUPFAM" id="SSF63380">
    <property type="entry name" value="Riboflavin synthase domain-like"/>
    <property type="match status" value="1"/>
</dbReference>
<keyword evidence="9" id="KW-1003">Cell membrane</keyword>
<dbReference type="RefSeq" id="WP_035840159.1">
    <property type="nucleotide sequence ID" value="NZ_BNAB01000002.1"/>
</dbReference>
<evidence type="ECO:0000256" key="17">
    <source>
        <dbReference type="ARBA" id="ARBA00023014"/>
    </source>
</evidence>
<evidence type="ECO:0000256" key="13">
    <source>
        <dbReference type="ARBA" id="ARBA00022723"/>
    </source>
</evidence>
<keyword evidence="22" id="KW-0472">Membrane</keyword>
<dbReference type="AlphaFoldDB" id="A0AAN4UP37"/>
<dbReference type="PRINTS" id="PR00371">
    <property type="entry name" value="FPNCR"/>
</dbReference>
<reference evidence="28" key="1">
    <citation type="journal article" date="2014" name="Int. J. Syst. Evol. Microbiol.">
        <title>Complete genome sequence of Corynebacterium casei LMG S-19264T (=DSM 44701T), isolated from a smear-ripened cheese.</title>
        <authorList>
            <consortium name="US DOE Joint Genome Institute (JGI-PGF)"/>
            <person name="Walter F."/>
            <person name="Albersmeier A."/>
            <person name="Kalinowski J."/>
            <person name="Ruckert C."/>
        </authorList>
    </citation>
    <scope>NUCLEOTIDE SEQUENCE</scope>
    <source>
        <strain evidence="28">CGMCC 1.10859</strain>
    </source>
</reference>
<keyword evidence="14" id="KW-0274">FAD</keyword>
<dbReference type="EMBL" id="BNAB01000002">
    <property type="protein sequence ID" value="GHD99726.1"/>
    <property type="molecule type" value="Genomic_DNA"/>
</dbReference>
<dbReference type="EMBL" id="FNOB01000002">
    <property type="protein sequence ID" value="SDW19688.1"/>
    <property type="molecule type" value="Genomic_DNA"/>
</dbReference>
<evidence type="ECO:0000256" key="7">
    <source>
        <dbReference type="ARBA" id="ARBA00019729"/>
    </source>
</evidence>
<dbReference type="InterPro" id="IPR010205">
    <property type="entry name" value="NqrF"/>
</dbReference>
<dbReference type="InterPro" id="IPR012675">
    <property type="entry name" value="Beta-grasp_dom_sf"/>
</dbReference>
<keyword evidence="30" id="KW-1185">Reference proteome</keyword>
<comment type="caution">
    <text evidence="28">The sequence shown here is derived from an EMBL/GenBank/DDBJ whole genome shotgun (WGS) entry which is preliminary data.</text>
</comment>
<keyword evidence="23" id="KW-0739">Sodium transport</keyword>
<feature type="domain" description="FAD-binding FR-type" evidence="27">
    <location>
        <begin position="74"/>
        <end position="215"/>
    </location>
</feature>
<keyword evidence="18" id="KW-0520">NAD</keyword>
<dbReference type="GO" id="GO:0016655">
    <property type="term" value="F:oxidoreductase activity, acting on NAD(P)H, quinone or similar compound as acceptor"/>
    <property type="evidence" value="ECO:0007669"/>
    <property type="project" value="InterPro"/>
</dbReference>
<evidence type="ECO:0000256" key="16">
    <source>
        <dbReference type="ARBA" id="ARBA00023004"/>
    </source>
</evidence>
<dbReference type="GO" id="GO:0051537">
    <property type="term" value="F:2 iron, 2 sulfur cluster binding"/>
    <property type="evidence" value="ECO:0007669"/>
    <property type="project" value="UniProtKB-KW"/>
</dbReference>
<evidence type="ECO:0000259" key="27">
    <source>
        <dbReference type="PROSITE" id="PS51384"/>
    </source>
</evidence>
<proteinExistence type="inferred from homology"/>
<dbReference type="NCBIfam" id="TIGR01941">
    <property type="entry name" value="nqrF"/>
    <property type="match status" value="1"/>
</dbReference>
<dbReference type="PANTHER" id="PTHR43644:SF1">
    <property type="entry name" value="NAD(P)H-FLAVIN REDUCTASE"/>
    <property type="match status" value="1"/>
</dbReference>
<dbReference type="InterPro" id="IPR017938">
    <property type="entry name" value="Riboflavin_synthase-like_b-brl"/>
</dbReference>
<dbReference type="InterPro" id="IPR001433">
    <property type="entry name" value="OxRdtase_FAD/NAD-bd"/>
</dbReference>
<dbReference type="GO" id="GO:0006814">
    <property type="term" value="P:sodium ion transport"/>
    <property type="evidence" value="ECO:0007669"/>
    <property type="project" value="UniProtKB-KW"/>
</dbReference>
<keyword evidence="21" id="KW-0830">Ubiquinone</keyword>
<dbReference type="Gene3D" id="3.40.50.80">
    <property type="entry name" value="Nucleotide-binding domain of ferredoxin-NADP reductase (FNR) module"/>
    <property type="match status" value="1"/>
</dbReference>
<evidence type="ECO:0000256" key="8">
    <source>
        <dbReference type="ARBA" id="ARBA00022448"/>
    </source>
</evidence>